<evidence type="ECO:0000256" key="2">
    <source>
        <dbReference type="SAM" id="MobiDB-lite"/>
    </source>
</evidence>
<dbReference type="SUPFAM" id="SSF50353">
    <property type="entry name" value="Cytokine"/>
    <property type="match status" value="1"/>
</dbReference>
<dbReference type="PRINTS" id="PR00262">
    <property type="entry name" value="IL1HBGF"/>
</dbReference>
<evidence type="ECO:0000313" key="3">
    <source>
        <dbReference type="EMBL" id="KAK7871067.1"/>
    </source>
</evidence>
<gene>
    <name evidence="3" type="ORF">R5R35_007266</name>
</gene>
<comment type="caution">
    <text evidence="3">The sequence shown here is derived from an EMBL/GenBank/DDBJ whole genome shotgun (WGS) entry which is preliminary data.</text>
</comment>
<accession>A0AAN9W2K3</accession>
<evidence type="ECO:0000256" key="1">
    <source>
        <dbReference type="ARBA" id="ARBA00007936"/>
    </source>
</evidence>
<reference evidence="3 4" key="1">
    <citation type="submission" date="2024-03" db="EMBL/GenBank/DDBJ databases">
        <title>The genome assembly and annotation of the cricket Gryllus longicercus Weissman &amp; Gray.</title>
        <authorList>
            <person name="Szrajer S."/>
            <person name="Gray D."/>
            <person name="Ylla G."/>
        </authorList>
    </citation>
    <scope>NUCLEOTIDE SEQUENCE [LARGE SCALE GENOMIC DNA]</scope>
    <source>
        <strain evidence="3">DAG 2021-001</strain>
        <tissue evidence="3">Whole body minus gut</tissue>
    </source>
</reference>
<keyword evidence="4" id="KW-1185">Reference proteome</keyword>
<dbReference type="InterPro" id="IPR002209">
    <property type="entry name" value="Fibroblast_GF_fam"/>
</dbReference>
<dbReference type="SMART" id="SM00442">
    <property type="entry name" value="FGF"/>
    <property type="match status" value="1"/>
</dbReference>
<dbReference type="PANTHER" id="PTHR11486">
    <property type="entry name" value="FIBROBLAST GROWTH FACTOR"/>
    <property type="match status" value="1"/>
</dbReference>
<dbReference type="CDD" id="cd00058">
    <property type="entry name" value="beta-trefoil_FGF"/>
    <property type="match status" value="1"/>
</dbReference>
<proteinExistence type="inferred from homology"/>
<dbReference type="Proteomes" id="UP001378592">
    <property type="component" value="Unassembled WGS sequence"/>
</dbReference>
<dbReference type="InterPro" id="IPR056378">
    <property type="entry name" value="Let-756-like_FGF"/>
</dbReference>
<sequence length="220" mass="22955">MVEFEVCVSFEALGYFGGVAAHGREVVAARRAVQCSAAPAKEMDCSHSRPTSGFICPCSPSWAGPGQEGNPKLGRLMHLVSQTDLSITICPDGTVKGSPGLDEYGLLEISSVGFNNEVRLRGVKSGLYLGMDEQGILYGEADPTNEATVFASGVHGAYNTYQAKAHVGEDTWFVGLRRRTGMPKPGPLTRPEQKAARFLPVRPASGEGGSGGGGGGGAPL</sequence>
<dbReference type="GO" id="GO:0008083">
    <property type="term" value="F:growth factor activity"/>
    <property type="evidence" value="ECO:0007669"/>
    <property type="project" value="InterPro"/>
</dbReference>
<dbReference type="InterPro" id="IPR008996">
    <property type="entry name" value="IL1/FGF"/>
</dbReference>
<dbReference type="Pfam" id="PF00167">
    <property type="entry name" value="FGF"/>
    <property type="match status" value="1"/>
</dbReference>
<feature type="region of interest" description="Disordered" evidence="2">
    <location>
        <begin position="182"/>
        <end position="220"/>
    </location>
</feature>
<feature type="compositionally biased region" description="Gly residues" evidence="2">
    <location>
        <begin position="206"/>
        <end position="220"/>
    </location>
</feature>
<protein>
    <recommendedName>
        <fullName evidence="5">FGF</fullName>
    </recommendedName>
</protein>
<comment type="similarity">
    <text evidence="1">Belongs to the heparin-binding growth factors family.</text>
</comment>
<evidence type="ECO:0008006" key="5">
    <source>
        <dbReference type="Google" id="ProtNLM"/>
    </source>
</evidence>
<organism evidence="3 4">
    <name type="scientific">Gryllus longicercus</name>
    <dbReference type="NCBI Taxonomy" id="2509291"/>
    <lineage>
        <taxon>Eukaryota</taxon>
        <taxon>Metazoa</taxon>
        <taxon>Ecdysozoa</taxon>
        <taxon>Arthropoda</taxon>
        <taxon>Hexapoda</taxon>
        <taxon>Insecta</taxon>
        <taxon>Pterygota</taxon>
        <taxon>Neoptera</taxon>
        <taxon>Polyneoptera</taxon>
        <taxon>Orthoptera</taxon>
        <taxon>Ensifera</taxon>
        <taxon>Gryllidea</taxon>
        <taxon>Grylloidea</taxon>
        <taxon>Gryllidae</taxon>
        <taxon>Gryllinae</taxon>
        <taxon>Gryllus</taxon>
    </lineage>
</organism>
<dbReference type="Gene3D" id="2.80.10.50">
    <property type="match status" value="1"/>
</dbReference>
<name>A0AAN9W2K3_9ORTH</name>
<dbReference type="EMBL" id="JAZDUA010000046">
    <property type="protein sequence ID" value="KAK7871067.1"/>
    <property type="molecule type" value="Genomic_DNA"/>
</dbReference>
<evidence type="ECO:0000313" key="4">
    <source>
        <dbReference type="Proteomes" id="UP001378592"/>
    </source>
</evidence>
<dbReference type="AlphaFoldDB" id="A0AAN9W2K3"/>